<dbReference type="PROSITE" id="PS51257">
    <property type="entry name" value="PROKAR_LIPOPROTEIN"/>
    <property type="match status" value="1"/>
</dbReference>
<feature type="domain" description="Putative auto-transporter adhesin head GIN" evidence="1">
    <location>
        <begin position="41"/>
        <end position="227"/>
    </location>
</feature>
<dbReference type="RefSeq" id="WP_160633451.1">
    <property type="nucleotide sequence ID" value="NZ_WWNE01000007.1"/>
</dbReference>
<evidence type="ECO:0000313" key="2">
    <source>
        <dbReference type="EMBL" id="NBG66506.1"/>
    </source>
</evidence>
<organism evidence="2 3">
    <name type="scientific">Acidiluteibacter ferrifornacis</name>
    <dbReference type="NCBI Taxonomy" id="2692424"/>
    <lineage>
        <taxon>Bacteria</taxon>
        <taxon>Pseudomonadati</taxon>
        <taxon>Bacteroidota</taxon>
        <taxon>Flavobacteriia</taxon>
        <taxon>Flavobacteriales</taxon>
        <taxon>Cryomorphaceae</taxon>
        <taxon>Acidiluteibacter</taxon>
    </lineage>
</organism>
<dbReference type="InterPro" id="IPR021255">
    <property type="entry name" value="DUF2807"/>
</dbReference>
<sequence>MKKIALYLFLSVILLSCEKEHMGDCFTSTGSKTSEYRPSGDFQIIELDDRIDLDIIWDSIPSIKVEAGSGIIDNIITEIKDGQLSIRNENKCNFVRSYKKRMKVTVTGNSFNEITYRGSGEVNCLNTLRPATLKVDCWESSGDLNLDFESTESFLKIHTGPTVITAKGKTNNSILYIGGAGQIRAEGLIAQNGYIVNAHTGIIYSRTINKLEVHLESNGDVYSYGVPNELSITKTGKGNYIQLYR</sequence>
<gene>
    <name evidence="2" type="ORF">GQN54_10285</name>
</gene>
<dbReference type="Gene3D" id="2.160.20.120">
    <property type="match status" value="1"/>
</dbReference>
<dbReference type="AlphaFoldDB" id="A0A6N9NII2"/>
<evidence type="ECO:0000313" key="3">
    <source>
        <dbReference type="Proteomes" id="UP000470771"/>
    </source>
</evidence>
<dbReference type="Pfam" id="PF10988">
    <property type="entry name" value="DUF2807"/>
    <property type="match status" value="1"/>
</dbReference>
<protein>
    <recommendedName>
        <fullName evidence="1">Putative auto-transporter adhesin head GIN domain-containing protein</fullName>
    </recommendedName>
</protein>
<dbReference type="EMBL" id="WWNE01000007">
    <property type="protein sequence ID" value="NBG66506.1"/>
    <property type="molecule type" value="Genomic_DNA"/>
</dbReference>
<evidence type="ECO:0000259" key="1">
    <source>
        <dbReference type="Pfam" id="PF10988"/>
    </source>
</evidence>
<comment type="caution">
    <text evidence="2">The sequence shown here is derived from an EMBL/GenBank/DDBJ whole genome shotgun (WGS) entry which is preliminary data.</text>
</comment>
<dbReference type="Proteomes" id="UP000470771">
    <property type="component" value="Unassembled WGS sequence"/>
</dbReference>
<keyword evidence="3" id="KW-1185">Reference proteome</keyword>
<accession>A0A6N9NII2</accession>
<name>A0A6N9NII2_9FLAO</name>
<reference evidence="2 3" key="1">
    <citation type="submission" date="2019-12" db="EMBL/GenBank/DDBJ databases">
        <authorList>
            <person name="Zhao J."/>
        </authorList>
    </citation>
    <scope>NUCLEOTIDE SEQUENCE [LARGE SCALE GENOMIC DNA]</scope>
    <source>
        <strain evidence="2 3">S-15</strain>
    </source>
</reference>
<proteinExistence type="predicted"/>